<gene>
    <name evidence="2" type="ORF">UCREL1_214</name>
</gene>
<name>M7T1D0_EUTLA</name>
<keyword evidence="3" id="KW-1185">Reference proteome</keyword>
<organism evidence="2 3">
    <name type="scientific">Eutypa lata (strain UCR-EL1)</name>
    <name type="common">Grapevine dieback disease fungus</name>
    <name type="synonym">Eutypa armeniacae</name>
    <dbReference type="NCBI Taxonomy" id="1287681"/>
    <lineage>
        <taxon>Eukaryota</taxon>
        <taxon>Fungi</taxon>
        <taxon>Dikarya</taxon>
        <taxon>Ascomycota</taxon>
        <taxon>Pezizomycotina</taxon>
        <taxon>Sordariomycetes</taxon>
        <taxon>Xylariomycetidae</taxon>
        <taxon>Xylariales</taxon>
        <taxon>Diatrypaceae</taxon>
        <taxon>Eutypa</taxon>
    </lineage>
</organism>
<evidence type="ECO:0000313" key="2">
    <source>
        <dbReference type="EMBL" id="EMR72734.1"/>
    </source>
</evidence>
<reference evidence="3" key="1">
    <citation type="journal article" date="2013" name="Genome Announc.">
        <title>Draft genome sequence of the grapevine dieback fungus Eutypa lata UCR-EL1.</title>
        <authorList>
            <person name="Blanco-Ulate B."/>
            <person name="Rolshausen P.E."/>
            <person name="Cantu D."/>
        </authorList>
    </citation>
    <scope>NUCLEOTIDE SEQUENCE [LARGE SCALE GENOMIC DNA]</scope>
    <source>
        <strain evidence="3">UCR-EL1</strain>
    </source>
</reference>
<evidence type="ECO:0000313" key="3">
    <source>
        <dbReference type="Proteomes" id="UP000012174"/>
    </source>
</evidence>
<dbReference type="AlphaFoldDB" id="M7T1D0"/>
<keyword evidence="1" id="KW-1133">Transmembrane helix</keyword>
<dbReference type="Proteomes" id="UP000012174">
    <property type="component" value="Unassembled WGS sequence"/>
</dbReference>
<keyword evidence="1" id="KW-0472">Membrane</keyword>
<feature type="transmembrane region" description="Helical" evidence="1">
    <location>
        <begin position="242"/>
        <end position="263"/>
    </location>
</feature>
<dbReference type="OrthoDB" id="4721035at2759"/>
<dbReference type="KEGG" id="ela:UCREL1_214"/>
<accession>M7T1D0</accession>
<sequence length="375" mass="41111">MAGADDWYIDVPVAQKGEWLNRTVVDDIFRWGPDYGRVPPVFPLYPIVYNMVVNTTIIDNTAIYILMKSNFTDMPDYTLCELRSWLSTKCSTVFDVTGTSGGQMTARCEDPDDEEAYHRQVGDDDPWMYTDFKYLMTQWQLSMHVDGGATDANASNARVLTQLILREAALDPLLPSAAEALAAYASAALAIGSVQTSFKHYLAYGDGEGLNPLPAGGSYETFGASVRTQEYTSSYEEDWQRVFYVVLILIFVINVVCLAYLLLQSGGGLVADYTEPQNLFALALNSPPSAALAGSCGAGPNLAEMVAPWRVAYAEGHNHYFFEEAGHSPVAVKRAGTLGAESVATGLELPTADRDRGLYGESYKRLSMTRPSAWM</sequence>
<evidence type="ECO:0000256" key="1">
    <source>
        <dbReference type="SAM" id="Phobius"/>
    </source>
</evidence>
<keyword evidence="1" id="KW-0812">Transmembrane</keyword>
<protein>
    <submittedName>
        <fullName evidence="2">Putative mcm2 3 5 family protein</fullName>
    </submittedName>
</protein>
<dbReference type="EMBL" id="KB705390">
    <property type="protein sequence ID" value="EMR72734.1"/>
    <property type="molecule type" value="Genomic_DNA"/>
</dbReference>
<dbReference type="HOGENOM" id="CLU_737764_0_0_1"/>
<proteinExistence type="predicted"/>
<dbReference type="eggNOG" id="ENOG502SHT7">
    <property type="taxonomic scope" value="Eukaryota"/>
</dbReference>